<dbReference type="PROSITE" id="PS51257">
    <property type="entry name" value="PROKAR_LIPOPROTEIN"/>
    <property type="match status" value="1"/>
</dbReference>
<sequence length="138" mass="14584">MRPAIATLALCTLAACSPLPDTVGEAAPSDTLWTLESLNDGPAAFGATLRFTSDGRVTGSGPCNRFSARQTAPLPWFQIEDIAATRRACPDLAAEQVYFTALGAMEFAEVAADSLLLTNTDGESLFFRSAARPEDSKP</sequence>
<dbReference type="Proteomes" id="UP000572377">
    <property type="component" value="Unassembled WGS sequence"/>
</dbReference>
<comment type="caution">
    <text evidence="2">The sequence shown here is derived from an EMBL/GenBank/DDBJ whole genome shotgun (WGS) entry which is preliminary data.</text>
</comment>
<feature type="domain" description="DUF306" evidence="1">
    <location>
        <begin position="29"/>
        <end position="125"/>
    </location>
</feature>
<evidence type="ECO:0000259" key="1">
    <source>
        <dbReference type="Pfam" id="PF03724"/>
    </source>
</evidence>
<gene>
    <name evidence="2" type="ORF">HMH01_13995</name>
</gene>
<dbReference type="RefSeq" id="WP_171326385.1">
    <property type="nucleotide sequence ID" value="NZ_JABFBC010000002.1"/>
</dbReference>
<dbReference type="InterPro" id="IPR005184">
    <property type="entry name" value="DUF306_Meta_HslJ"/>
</dbReference>
<dbReference type="AlphaFoldDB" id="A0A849L529"/>
<keyword evidence="3" id="KW-1185">Reference proteome</keyword>
<dbReference type="EMBL" id="JABFBC010000002">
    <property type="protein sequence ID" value="NNU81548.1"/>
    <property type="molecule type" value="Genomic_DNA"/>
</dbReference>
<dbReference type="Gene3D" id="2.40.128.270">
    <property type="match status" value="1"/>
</dbReference>
<organism evidence="2 3">
    <name type="scientific">Halovulum dunhuangense</name>
    <dbReference type="NCBI Taxonomy" id="1505036"/>
    <lineage>
        <taxon>Bacteria</taxon>
        <taxon>Pseudomonadati</taxon>
        <taxon>Pseudomonadota</taxon>
        <taxon>Alphaproteobacteria</taxon>
        <taxon>Rhodobacterales</taxon>
        <taxon>Paracoccaceae</taxon>
        <taxon>Halovulum</taxon>
    </lineage>
</organism>
<evidence type="ECO:0000313" key="2">
    <source>
        <dbReference type="EMBL" id="NNU81548.1"/>
    </source>
</evidence>
<protein>
    <submittedName>
        <fullName evidence="2">META domain-containing protein</fullName>
    </submittedName>
</protein>
<name>A0A849L529_9RHOB</name>
<dbReference type="Pfam" id="PF03724">
    <property type="entry name" value="META"/>
    <property type="match status" value="1"/>
</dbReference>
<dbReference type="InterPro" id="IPR053147">
    <property type="entry name" value="Hsp_HslJ-like"/>
</dbReference>
<dbReference type="InterPro" id="IPR038670">
    <property type="entry name" value="HslJ-like_sf"/>
</dbReference>
<reference evidence="2 3" key="1">
    <citation type="submission" date="2020-05" db="EMBL/GenBank/DDBJ databases">
        <title>Gimesia benthica sp. nov., a novel planctomycete isolated from a deep-sea water sample of the Northwest Indian Ocean.</title>
        <authorList>
            <person name="Wang J."/>
            <person name="Ruan C."/>
            <person name="Song L."/>
            <person name="Zhu Y."/>
            <person name="Li A."/>
            <person name="Zheng X."/>
            <person name="Wang L."/>
            <person name="Lu Z."/>
            <person name="Huang Y."/>
            <person name="Du W."/>
            <person name="Zhou Y."/>
            <person name="Huang L."/>
            <person name="Dai X."/>
        </authorList>
    </citation>
    <scope>NUCLEOTIDE SEQUENCE [LARGE SCALE GENOMIC DNA]</scope>
    <source>
        <strain evidence="2 3">YYQ-30</strain>
    </source>
</reference>
<dbReference type="PANTHER" id="PTHR35535:SF1">
    <property type="entry name" value="HEAT SHOCK PROTEIN HSLJ"/>
    <property type="match status" value="1"/>
</dbReference>
<accession>A0A849L529</accession>
<dbReference type="PANTHER" id="PTHR35535">
    <property type="entry name" value="HEAT SHOCK PROTEIN HSLJ"/>
    <property type="match status" value="1"/>
</dbReference>
<evidence type="ECO:0000313" key="3">
    <source>
        <dbReference type="Proteomes" id="UP000572377"/>
    </source>
</evidence>
<proteinExistence type="predicted"/>